<dbReference type="Gene3D" id="1.10.8.10">
    <property type="entry name" value="DNA helicase RuvA subunit, C-terminal domain"/>
    <property type="match status" value="1"/>
</dbReference>
<gene>
    <name evidence="4" type="primary">prmB</name>
    <name evidence="6" type="ORF">SAMN05421686_106122</name>
</gene>
<evidence type="ECO:0000313" key="6">
    <source>
        <dbReference type="EMBL" id="SIS92266.1"/>
    </source>
</evidence>
<organism evidence="6 7">
    <name type="scientific">Thalassolituus maritimus</name>
    <dbReference type="NCBI Taxonomy" id="484498"/>
    <lineage>
        <taxon>Bacteria</taxon>
        <taxon>Pseudomonadati</taxon>
        <taxon>Pseudomonadota</taxon>
        <taxon>Gammaproteobacteria</taxon>
        <taxon>Oceanospirillales</taxon>
        <taxon>Oceanospirillaceae</taxon>
        <taxon>Thalassolituus</taxon>
    </lineage>
</organism>
<keyword evidence="6" id="KW-0689">Ribosomal protein</keyword>
<dbReference type="GO" id="GO:0036009">
    <property type="term" value="F:protein-glutamine N-methyltransferase activity"/>
    <property type="evidence" value="ECO:0007669"/>
    <property type="project" value="UniProtKB-UniRule"/>
</dbReference>
<keyword evidence="3 4" id="KW-0949">S-adenosyl-L-methionine</keyword>
<keyword evidence="2 4" id="KW-0808">Transferase</keyword>
<dbReference type="NCBIfam" id="TIGR03533">
    <property type="entry name" value="L3_gln_methyl"/>
    <property type="match status" value="1"/>
</dbReference>
<protein>
    <recommendedName>
        <fullName evidence="4">Ribosomal protein uL3 glutamine methyltransferase</fullName>
        <shortName evidence="4">uL3 MTase</shortName>
        <ecNumber evidence="4">2.1.1.298</ecNumber>
    </recommendedName>
    <alternativeName>
        <fullName evidence="4">N5-glutamine methyltransferase PrmB</fullName>
    </alternativeName>
</protein>
<dbReference type="PANTHER" id="PTHR47806:SF1">
    <property type="entry name" value="RIBOSOMAL PROTEIN UL3 GLUTAMINE METHYLTRANSFERASE"/>
    <property type="match status" value="1"/>
</dbReference>
<dbReference type="GO" id="GO:0003676">
    <property type="term" value="F:nucleic acid binding"/>
    <property type="evidence" value="ECO:0007669"/>
    <property type="project" value="InterPro"/>
</dbReference>
<dbReference type="GO" id="GO:0032259">
    <property type="term" value="P:methylation"/>
    <property type="evidence" value="ECO:0007669"/>
    <property type="project" value="UniProtKB-KW"/>
</dbReference>
<evidence type="ECO:0000313" key="7">
    <source>
        <dbReference type="Proteomes" id="UP000185639"/>
    </source>
</evidence>
<dbReference type="InterPro" id="IPR017127">
    <property type="entry name" value="Ribosome_uL3_MTase"/>
</dbReference>
<dbReference type="PROSITE" id="PS00092">
    <property type="entry name" value="N6_MTASE"/>
    <property type="match status" value="1"/>
</dbReference>
<dbReference type="STRING" id="484498.SAMN05421686_106122"/>
<proteinExistence type="inferred from homology"/>
<comment type="function">
    <text evidence="4">Methylates ribosomal protein uL3 on a specific glutamine residue.</text>
</comment>
<dbReference type="Gene3D" id="3.40.50.150">
    <property type="entry name" value="Vaccinia Virus protein VP39"/>
    <property type="match status" value="1"/>
</dbReference>
<dbReference type="InterPro" id="IPR007848">
    <property type="entry name" value="Small_mtfrase_dom"/>
</dbReference>
<sequence>MKFDQLAQEAINELSTLQDFVRWAVSRMAEHEVYHGHGTDNPWDEALYLVAHALNLPWQLADNWRSSKLTRSERERVVDLLSQRIHEKVPTPYLTGEAWFCGKPYLVDERVLVPRSPIGELIQARFSPWLPGSAEPARILDLCTGSGCIGIACAHEFGNAQVELLDISFESLEVAEANIGMHGLDDRVFALQSDLFSAASGRYDIIVSNPPYVDADDMAELPKEYRHEPELALAAGDDGLDLVRIMLAEVREYLTDDGIFILEVGNSFPALQAAYPQLAFEWPEFEHGGHGVCVLRASDLDVLTEELTTGA</sequence>
<evidence type="ECO:0000259" key="5">
    <source>
        <dbReference type="Pfam" id="PF05175"/>
    </source>
</evidence>
<dbReference type="RefSeq" id="WP_076515994.1">
    <property type="nucleotide sequence ID" value="NZ_FTOH01000006.1"/>
</dbReference>
<name>A0A1N7N1M2_9GAMM</name>
<accession>A0A1N7N1M2</accession>
<dbReference type="PANTHER" id="PTHR47806">
    <property type="entry name" value="50S RIBOSOMAL PROTEIN L3 GLUTAMINE METHYLTRANSFERASE"/>
    <property type="match status" value="1"/>
</dbReference>
<reference evidence="7" key="1">
    <citation type="submission" date="2017-01" db="EMBL/GenBank/DDBJ databases">
        <authorList>
            <person name="Varghese N."/>
            <person name="Submissions S."/>
        </authorList>
    </citation>
    <scope>NUCLEOTIDE SEQUENCE [LARGE SCALE GENOMIC DNA]</scope>
    <source>
        <strain evidence="7">DSM 24913</strain>
    </source>
</reference>
<dbReference type="InterPro" id="IPR002052">
    <property type="entry name" value="DNA_methylase_N6_adenine_CS"/>
</dbReference>
<dbReference type="HAMAP" id="MF_02125">
    <property type="entry name" value="L3_methyltr_PrmB"/>
    <property type="match status" value="1"/>
</dbReference>
<dbReference type="InterPro" id="IPR029063">
    <property type="entry name" value="SAM-dependent_MTases_sf"/>
</dbReference>
<dbReference type="SUPFAM" id="SSF53335">
    <property type="entry name" value="S-adenosyl-L-methionine-dependent methyltransferases"/>
    <property type="match status" value="1"/>
</dbReference>
<keyword evidence="6" id="KW-0687">Ribonucleoprotein</keyword>
<dbReference type="NCBIfam" id="TIGR00536">
    <property type="entry name" value="hemK_fam"/>
    <property type="match status" value="1"/>
</dbReference>
<evidence type="ECO:0000256" key="4">
    <source>
        <dbReference type="HAMAP-Rule" id="MF_02125"/>
    </source>
</evidence>
<dbReference type="OrthoDB" id="9800643at2"/>
<dbReference type="EMBL" id="FTOH01000006">
    <property type="protein sequence ID" value="SIS92266.1"/>
    <property type="molecule type" value="Genomic_DNA"/>
</dbReference>
<feature type="domain" description="Methyltransferase small" evidence="5">
    <location>
        <begin position="137"/>
        <end position="217"/>
    </location>
</feature>
<evidence type="ECO:0000256" key="1">
    <source>
        <dbReference type="ARBA" id="ARBA00022603"/>
    </source>
</evidence>
<keyword evidence="7" id="KW-1185">Reference proteome</keyword>
<comment type="catalytic activity">
    <reaction evidence="4">
        <text>L-glutaminyl-[ribosomal protein uL3] + S-adenosyl-L-methionine = N(5)-methyl-L-glutaminyl-[ribosomal protein uL3] + S-adenosyl-L-homocysteine + H(+)</text>
        <dbReference type="Rhea" id="RHEA:45020"/>
        <dbReference type="Rhea" id="RHEA-COMP:11063"/>
        <dbReference type="Rhea" id="RHEA-COMP:11064"/>
        <dbReference type="ChEBI" id="CHEBI:15378"/>
        <dbReference type="ChEBI" id="CHEBI:30011"/>
        <dbReference type="ChEBI" id="CHEBI:57856"/>
        <dbReference type="ChEBI" id="CHEBI:59789"/>
        <dbReference type="ChEBI" id="CHEBI:61891"/>
        <dbReference type="EC" id="2.1.1.298"/>
    </reaction>
</comment>
<dbReference type="CDD" id="cd02440">
    <property type="entry name" value="AdoMet_MTases"/>
    <property type="match status" value="1"/>
</dbReference>
<keyword evidence="1 4" id="KW-0489">Methyltransferase</keyword>
<evidence type="ECO:0000256" key="2">
    <source>
        <dbReference type="ARBA" id="ARBA00022679"/>
    </source>
</evidence>
<evidence type="ECO:0000256" key="3">
    <source>
        <dbReference type="ARBA" id="ARBA00022691"/>
    </source>
</evidence>
<dbReference type="Pfam" id="PF05175">
    <property type="entry name" value="MTS"/>
    <property type="match status" value="1"/>
</dbReference>
<dbReference type="InterPro" id="IPR004556">
    <property type="entry name" value="HemK-like"/>
</dbReference>
<comment type="similarity">
    <text evidence="4">Belongs to the protein N5-glutamine methyltransferase family. PrmB subfamily.</text>
</comment>
<dbReference type="AlphaFoldDB" id="A0A1N7N1M2"/>
<dbReference type="EC" id="2.1.1.298" evidence="4"/>
<dbReference type="GO" id="GO:0005840">
    <property type="term" value="C:ribosome"/>
    <property type="evidence" value="ECO:0007669"/>
    <property type="project" value="UniProtKB-KW"/>
</dbReference>
<dbReference type="PIRSF" id="PIRSF037167">
    <property type="entry name" value="Mtase_YfcB_prd"/>
    <property type="match status" value="1"/>
</dbReference>
<dbReference type="GO" id="GO:0005829">
    <property type="term" value="C:cytosol"/>
    <property type="evidence" value="ECO:0007669"/>
    <property type="project" value="TreeGrafter"/>
</dbReference>
<dbReference type="Proteomes" id="UP000185639">
    <property type="component" value="Unassembled WGS sequence"/>
</dbReference>